<gene>
    <name evidence="1" type="ORF">BIW11_03158</name>
</gene>
<evidence type="ECO:0000313" key="2">
    <source>
        <dbReference type="Proteomes" id="UP000192247"/>
    </source>
</evidence>
<dbReference type="EMBL" id="MNPL01005365">
    <property type="protein sequence ID" value="OQR76064.1"/>
    <property type="molecule type" value="Genomic_DNA"/>
</dbReference>
<dbReference type="InParanoid" id="A0A1V9XRE5"/>
<dbReference type="OrthoDB" id="6381807at2759"/>
<keyword evidence="2" id="KW-1185">Reference proteome</keyword>
<sequence>MVMIWTLVEVLKHVNEGCNFALYRVSHPPYQRRNEDSATVLRSSSANIGRSFSYAMSAIFCRHNSNKSRHVATMVAPIFAIQQILICSTASSPAKRVQFRPRFSETSAPPSDRRGTRVLHRHCVLRPPTTYSYISQDMNDAFTSEQSHDNSERLVGKQTIQLSDDRQRFVSYEADESDFHADVVTNELDTETNNPAVKSPILEGGAQIRGWTPSYEACRS</sequence>
<name>A0A1V9XRE5_9ACAR</name>
<dbReference type="Proteomes" id="UP000192247">
    <property type="component" value="Unassembled WGS sequence"/>
</dbReference>
<protein>
    <submittedName>
        <fullName evidence="1">Cuticle protein 10.9-like</fullName>
    </submittedName>
</protein>
<proteinExistence type="predicted"/>
<organism evidence="1 2">
    <name type="scientific">Tropilaelaps mercedesae</name>
    <dbReference type="NCBI Taxonomy" id="418985"/>
    <lineage>
        <taxon>Eukaryota</taxon>
        <taxon>Metazoa</taxon>
        <taxon>Ecdysozoa</taxon>
        <taxon>Arthropoda</taxon>
        <taxon>Chelicerata</taxon>
        <taxon>Arachnida</taxon>
        <taxon>Acari</taxon>
        <taxon>Parasitiformes</taxon>
        <taxon>Mesostigmata</taxon>
        <taxon>Gamasina</taxon>
        <taxon>Dermanyssoidea</taxon>
        <taxon>Laelapidae</taxon>
        <taxon>Tropilaelaps</taxon>
    </lineage>
</organism>
<comment type="caution">
    <text evidence="1">The sequence shown here is derived from an EMBL/GenBank/DDBJ whole genome shotgun (WGS) entry which is preliminary data.</text>
</comment>
<reference evidence="1 2" key="1">
    <citation type="journal article" date="2017" name="Gigascience">
        <title>Draft genome of the honey bee ectoparasitic mite, Tropilaelaps mercedesae, is shaped by the parasitic life history.</title>
        <authorList>
            <person name="Dong X."/>
            <person name="Armstrong S.D."/>
            <person name="Xia D."/>
            <person name="Makepeace B.L."/>
            <person name="Darby A.C."/>
            <person name="Kadowaki T."/>
        </authorList>
    </citation>
    <scope>NUCLEOTIDE SEQUENCE [LARGE SCALE GENOMIC DNA]</scope>
    <source>
        <strain evidence="1">Wuxi-XJTLU</strain>
    </source>
</reference>
<dbReference type="AlphaFoldDB" id="A0A1V9XRE5"/>
<evidence type="ECO:0000313" key="1">
    <source>
        <dbReference type="EMBL" id="OQR76064.1"/>
    </source>
</evidence>
<accession>A0A1V9XRE5</accession>